<name>A0ABM5MCH9_FRAST</name>
<protein>
    <recommendedName>
        <fullName evidence="3">Peptidase C58 YopT-type domain-containing protein</fullName>
    </recommendedName>
</protein>
<accession>A0ABM5MCH9</accession>
<organism evidence="1 2">
    <name type="scientific">Francisella salina</name>
    <dbReference type="NCBI Taxonomy" id="573569"/>
    <lineage>
        <taxon>Bacteria</taxon>
        <taxon>Pseudomonadati</taxon>
        <taxon>Pseudomonadota</taxon>
        <taxon>Gammaproteobacteria</taxon>
        <taxon>Thiotrichales</taxon>
        <taxon>Francisellaceae</taxon>
        <taxon>Francisella</taxon>
    </lineage>
</organism>
<evidence type="ECO:0008006" key="3">
    <source>
        <dbReference type="Google" id="ProtNLM"/>
    </source>
</evidence>
<dbReference type="Proteomes" id="UP000000490">
    <property type="component" value="Chromosome"/>
</dbReference>
<dbReference type="EMBL" id="CP002872">
    <property type="protein sequence ID" value="AEI36816.1"/>
    <property type="molecule type" value="Genomic_DNA"/>
</dbReference>
<evidence type="ECO:0000313" key="1">
    <source>
        <dbReference type="EMBL" id="AEI36816.1"/>
    </source>
</evidence>
<evidence type="ECO:0000313" key="2">
    <source>
        <dbReference type="Proteomes" id="UP000000490"/>
    </source>
</evidence>
<dbReference type="Gene3D" id="3.90.70.20">
    <property type="match status" value="1"/>
</dbReference>
<dbReference type="RefSeq" id="WP_013923643.1">
    <property type="nucleotide sequence ID" value="NC_015696.1"/>
</dbReference>
<gene>
    <name evidence="1" type="ordered locus">F7308_1892</name>
</gene>
<reference evidence="1" key="1">
    <citation type="submission" date="2011-05" db="EMBL/GenBank/DDBJ databases">
        <authorList>
            <person name="Kuske C.R."/>
            <person name="Challacombe J.F."/>
            <person name="Siddaramappa S."/>
            <person name="Petersen J.M."/>
            <person name="Bruce D.C."/>
        </authorList>
    </citation>
    <scope>NUCLEOTIDE SEQUENCE</scope>
    <source>
        <strain evidence="1">TX077308</strain>
    </source>
</reference>
<proteinExistence type="predicted"/>
<keyword evidence="2" id="KW-1185">Reference proteome</keyword>
<sequence length="312" mass="37410">MKVCWLDDQFFAVRVTQQGKEHHERSGRCIGLVILMQRFLKHKKYIPNRSKWTNFIFNNTEFLDECADNQSLSKNTNVYKDLEDYIGEGYNNQKYIDRLLPLESITKSLNILKTSPNGTFIYFCFQAKKLLNKEIAPYLLQNMRKNEAKYDTFAHATCIFKLNNTIYVFDPNFGLFYLSKDEKAEKQLREMFDRYIDDGVSNWHNFSKFKMHNSEYNKHINVMNNNRQLPPKQLQYHQKEAQLHYIKSEKWYKRSNSHLFDNNYSAFLYVTDLQHNSLKTKKMVNYPFSYSNQTAEMTTQSYNFKKSTNRLF</sequence>